<proteinExistence type="predicted"/>
<protein>
    <submittedName>
        <fullName evidence="2">Uncharacterized protein</fullName>
    </submittedName>
</protein>
<comment type="caution">
    <text evidence="2">The sequence shown here is derived from an EMBL/GenBank/DDBJ whole genome shotgun (WGS) entry which is preliminary data.</text>
</comment>
<dbReference type="AlphaFoldDB" id="A0A6A3JGS4"/>
<sequence length="144" mass="15554">MVTKRTHGSGEDASNDGNGKGRDDLPPVQAMSASVFGAAKHDSVGGGKSSSEGVCSGCKTKMNQALKAMFWNEGYLIGNLQVADAILQEALEEGQQLLFSPILSEVYELERDPNRLQASITTFGPAMEKEYQTIRNIVTRSDKE</sequence>
<accession>A0A6A3JGS4</accession>
<gene>
    <name evidence="2" type="ORF">PR002_g20769</name>
</gene>
<feature type="region of interest" description="Disordered" evidence="1">
    <location>
        <begin position="1"/>
        <end position="31"/>
    </location>
</feature>
<evidence type="ECO:0000256" key="1">
    <source>
        <dbReference type="SAM" id="MobiDB-lite"/>
    </source>
</evidence>
<dbReference type="EMBL" id="QXFU01002019">
    <property type="protein sequence ID" value="KAE8991705.1"/>
    <property type="molecule type" value="Genomic_DNA"/>
</dbReference>
<dbReference type="OrthoDB" id="125925at2759"/>
<evidence type="ECO:0000313" key="3">
    <source>
        <dbReference type="Proteomes" id="UP000435112"/>
    </source>
</evidence>
<reference evidence="2 3" key="1">
    <citation type="submission" date="2018-09" db="EMBL/GenBank/DDBJ databases">
        <title>Genomic investigation of the strawberry pathogen Phytophthora fragariae indicates pathogenicity is determined by transcriptional variation in three key races.</title>
        <authorList>
            <person name="Adams T.M."/>
            <person name="Armitage A.D."/>
            <person name="Sobczyk M.K."/>
            <person name="Bates H.J."/>
            <person name="Dunwell J.M."/>
            <person name="Nellist C.F."/>
            <person name="Harrison R.J."/>
        </authorList>
    </citation>
    <scope>NUCLEOTIDE SEQUENCE [LARGE SCALE GENOMIC DNA]</scope>
    <source>
        <strain evidence="2 3">SCRP324</strain>
    </source>
</reference>
<name>A0A6A3JGS4_9STRA</name>
<organism evidence="2 3">
    <name type="scientific">Phytophthora rubi</name>
    <dbReference type="NCBI Taxonomy" id="129364"/>
    <lineage>
        <taxon>Eukaryota</taxon>
        <taxon>Sar</taxon>
        <taxon>Stramenopiles</taxon>
        <taxon>Oomycota</taxon>
        <taxon>Peronosporomycetes</taxon>
        <taxon>Peronosporales</taxon>
        <taxon>Peronosporaceae</taxon>
        <taxon>Phytophthora</taxon>
    </lineage>
</organism>
<evidence type="ECO:0000313" key="2">
    <source>
        <dbReference type="EMBL" id="KAE8991705.1"/>
    </source>
</evidence>
<dbReference type="Proteomes" id="UP000435112">
    <property type="component" value="Unassembled WGS sequence"/>
</dbReference>